<sequence>MAPITPAAPAAAIDVSVLIAAYDGAATLERAVASVLGQVGLCAEAIVIDDASRDTTHALALRLAAESPDRVRALTTGVNGGPSKARNLGLRSARGTFVTVLDCDDYMEPGRLARLLAHARETGADFVADDLFKVVEGAERGPRDRLLGLPREGETVLAVDLAEFTRGNMTTYNGARGEMGFLKPLMRRDFLERHGLRYHEDMRLGEDFALYAEALLAGARFDIVPPAGYVAVVRPGSLSGSHGTAELAALAARIGALRRAGGCRGGARAAMDALWLDTMKRYSWARLIDAVKARNLREAAACFAAPPAVGAHLAACLWEQVLVRGRARLAGARA</sequence>
<dbReference type="SUPFAM" id="SSF53448">
    <property type="entry name" value="Nucleotide-diphospho-sugar transferases"/>
    <property type="match status" value="1"/>
</dbReference>
<dbReference type="RefSeq" id="WP_052453327.1">
    <property type="nucleotide sequence ID" value="NZ_CP004393.1"/>
</dbReference>
<name>A0A0B5E325_9RHOB</name>
<dbReference type="InterPro" id="IPR001173">
    <property type="entry name" value="Glyco_trans_2-like"/>
</dbReference>
<evidence type="ECO:0000259" key="1">
    <source>
        <dbReference type="Pfam" id="PF00535"/>
    </source>
</evidence>
<dbReference type="Pfam" id="PF00535">
    <property type="entry name" value="Glycos_transf_2"/>
    <property type="match status" value="1"/>
</dbReference>
<evidence type="ECO:0000313" key="3">
    <source>
        <dbReference type="Proteomes" id="UP000031521"/>
    </source>
</evidence>
<dbReference type="AlphaFoldDB" id="A0A0B5E325"/>
<keyword evidence="2" id="KW-0808">Transferase</keyword>
<gene>
    <name evidence="2" type="ORF">P73_3075</name>
</gene>
<dbReference type="CDD" id="cd00761">
    <property type="entry name" value="Glyco_tranf_GTA_type"/>
    <property type="match status" value="1"/>
</dbReference>
<keyword evidence="3" id="KW-1185">Reference proteome</keyword>
<dbReference type="OrthoDB" id="5291101at2"/>
<dbReference type="GO" id="GO:0016740">
    <property type="term" value="F:transferase activity"/>
    <property type="evidence" value="ECO:0007669"/>
    <property type="project" value="UniProtKB-KW"/>
</dbReference>
<dbReference type="EMBL" id="CP004393">
    <property type="protein sequence ID" value="AJE47790.1"/>
    <property type="molecule type" value="Genomic_DNA"/>
</dbReference>
<dbReference type="HOGENOM" id="CLU_025996_0_1_5"/>
<dbReference type="PANTHER" id="PTHR43685">
    <property type="entry name" value="GLYCOSYLTRANSFERASE"/>
    <property type="match status" value="1"/>
</dbReference>
<dbReference type="KEGG" id="cid:P73_3075"/>
<dbReference type="InterPro" id="IPR050834">
    <property type="entry name" value="Glycosyltransf_2"/>
</dbReference>
<protein>
    <submittedName>
        <fullName evidence="2">Glycosyl transferase group 2 family protein</fullName>
    </submittedName>
</protein>
<dbReference type="Gene3D" id="3.90.550.10">
    <property type="entry name" value="Spore Coat Polysaccharide Biosynthesis Protein SpsA, Chain A"/>
    <property type="match status" value="1"/>
</dbReference>
<dbReference type="InterPro" id="IPR029044">
    <property type="entry name" value="Nucleotide-diphossugar_trans"/>
</dbReference>
<dbReference type="STRING" id="1208324.P73_3075"/>
<accession>A0A0B5E325</accession>
<dbReference type="Proteomes" id="UP000031521">
    <property type="component" value="Chromosome"/>
</dbReference>
<feature type="domain" description="Glycosyltransferase 2-like" evidence="1">
    <location>
        <begin position="16"/>
        <end position="146"/>
    </location>
</feature>
<reference evidence="2 3" key="1">
    <citation type="journal article" date="2014" name="Int. J. Syst. Evol. Microbiol.">
        <title>Celeribacter indicus sp. nov., a polycyclic aromatic hydrocarbon-degrading bacterium from deep-sea sediment and reclassification of Huaishuia halophila as Celeribacter halophilus comb. nov.</title>
        <authorList>
            <person name="Lai Q."/>
            <person name="Cao J."/>
            <person name="Yuan J."/>
            <person name="Li F."/>
            <person name="Shao Z."/>
        </authorList>
    </citation>
    <scope>NUCLEOTIDE SEQUENCE [LARGE SCALE GENOMIC DNA]</scope>
    <source>
        <strain evidence="2">P73</strain>
    </source>
</reference>
<evidence type="ECO:0000313" key="2">
    <source>
        <dbReference type="EMBL" id="AJE47790.1"/>
    </source>
</evidence>
<organism evidence="2 3">
    <name type="scientific">Celeribacter indicus</name>
    <dbReference type="NCBI Taxonomy" id="1208324"/>
    <lineage>
        <taxon>Bacteria</taxon>
        <taxon>Pseudomonadati</taxon>
        <taxon>Pseudomonadota</taxon>
        <taxon>Alphaproteobacteria</taxon>
        <taxon>Rhodobacterales</taxon>
        <taxon>Roseobacteraceae</taxon>
        <taxon>Celeribacter</taxon>
    </lineage>
</organism>
<dbReference type="PANTHER" id="PTHR43685:SF2">
    <property type="entry name" value="GLYCOSYLTRANSFERASE 2-LIKE DOMAIN-CONTAINING PROTEIN"/>
    <property type="match status" value="1"/>
</dbReference>
<proteinExistence type="predicted"/>